<dbReference type="VEuPathDB" id="FungiDB:RhiirFUN_010988"/>
<organism evidence="1">
    <name type="scientific">Rhizophagus irregularis (strain DAOM 181602 / DAOM 197198 / MUCL 43194)</name>
    <name type="common">Arbuscular mycorrhizal fungus</name>
    <name type="synonym">Glomus intraradices</name>
    <dbReference type="NCBI Taxonomy" id="747089"/>
    <lineage>
        <taxon>Eukaryota</taxon>
        <taxon>Fungi</taxon>
        <taxon>Fungi incertae sedis</taxon>
        <taxon>Mucoromycota</taxon>
        <taxon>Glomeromycotina</taxon>
        <taxon>Glomeromycetes</taxon>
        <taxon>Glomerales</taxon>
        <taxon>Glomeraceae</taxon>
        <taxon>Rhizophagus</taxon>
    </lineage>
</organism>
<dbReference type="HOGENOM" id="CLU_1409475_0_0_1"/>
<proteinExistence type="predicted"/>
<name>U9TDA4_RHIID</name>
<protein>
    <submittedName>
        <fullName evidence="1">Uncharacterized protein</fullName>
    </submittedName>
</protein>
<accession>U9TDA4</accession>
<gene>
    <name evidence="1" type="ORF">GLOINDRAFT_83214</name>
</gene>
<dbReference type="EMBL" id="KI292031">
    <property type="protein sequence ID" value="ESA06134.1"/>
    <property type="molecule type" value="Genomic_DNA"/>
</dbReference>
<evidence type="ECO:0000313" key="1">
    <source>
        <dbReference type="EMBL" id="ESA06134.1"/>
    </source>
</evidence>
<reference evidence="1" key="1">
    <citation type="submission" date="2013-07" db="EMBL/GenBank/DDBJ databases">
        <title>The genome of an arbuscular mycorrhizal fungus provides insights into the evolution of the oldest plant symbiosis.</title>
        <authorList>
            <consortium name="DOE Joint Genome Institute"/>
            <person name="Tisserant E."/>
            <person name="Malbreil M."/>
            <person name="Kuo A."/>
            <person name="Kohler A."/>
            <person name="Symeonidi A."/>
            <person name="Balestrini R."/>
            <person name="Charron P."/>
            <person name="Duensing N."/>
            <person name="Frei-dit-Frey N."/>
            <person name="Gianinazzi-Pearson V."/>
            <person name="Gilbert B."/>
            <person name="Handa Y."/>
            <person name="Hijri M."/>
            <person name="Kaul R."/>
            <person name="Kawaguchi M."/>
            <person name="Krajinski F."/>
            <person name="Lammers P."/>
            <person name="Lapierre D."/>
            <person name="Masclaux F.G."/>
            <person name="Murat C."/>
            <person name="Morin E."/>
            <person name="Ndikumana S."/>
            <person name="Pagni M."/>
            <person name="Petitpierre D."/>
            <person name="Requena N."/>
            <person name="Rosikiewicz P."/>
            <person name="Riley R."/>
            <person name="Saito K."/>
            <person name="San Clemente H."/>
            <person name="Shapiro H."/>
            <person name="van Tuinen D."/>
            <person name="Becard G."/>
            <person name="Bonfante P."/>
            <person name="Paszkowski U."/>
            <person name="Shachar-Hill Y."/>
            <person name="Young J.P."/>
            <person name="Sanders I.R."/>
            <person name="Henrissat B."/>
            <person name="Rensing S.A."/>
            <person name="Grigoriev I.V."/>
            <person name="Corradi N."/>
            <person name="Roux C."/>
            <person name="Martin F."/>
        </authorList>
    </citation>
    <scope>NUCLEOTIDE SEQUENCE</scope>
    <source>
        <strain evidence="1">DAOM 197198</strain>
    </source>
</reference>
<dbReference type="AlphaFoldDB" id="U9TDA4"/>
<sequence>MTITAILRCCIIKFSGIPLNERVVGTKNGINYKRDDVDVAAVDVALTNGVNLKDKIHVVDIRYKELLNVAKDFFSFPIDISGYAAIGHLKIIIKNAKKNTFGSINADKLISETFQAQNHFVTFNLNNQHRDQNSQCIFHSNDVQEFSLVMPCKTTSNPVPIGRVYVVINLNFGRYICMKVMITILYIWVLDVI</sequence>